<evidence type="ECO:0000259" key="2">
    <source>
        <dbReference type="Pfam" id="PF07859"/>
    </source>
</evidence>
<evidence type="ECO:0000313" key="4">
    <source>
        <dbReference type="Proteomes" id="UP000796880"/>
    </source>
</evidence>
<dbReference type="PANTHER" id="PTHR23024:SF582">
    <property type="entry name" value="CARBOXYLESTERASE 12-RELATED"/>
    <property type="match status" value="1"/>
</dbReference>
<proteinExistence type="inferred from homology"/>
<dbReference type="InterPro" id="IPR029058">
    <property type="entry name" value="AB_hydrolase_fold"/>
</dbReference>
<name>A0A8K0DWN9_9ROSA</name>
<feature type="domain" description="Alpha/beta hydrolase fold-3" evidence="2">
    <location>
        <begin position="270"/>
        <end position="384"/>
    </location>
</feature>
<dbReference type="OrthoDB" id="408631at2759"/>
<dbReference type="Gene3D" id="3.40.50.1820">
    <property type="entry name" value="alpha/beta hydrolase"/>
    <property type="match status" value="2"/>
</dbReference>
<dbReference type="Proteomes" id="UP000796880">
    <property type="component" value="Unassembled WGS sequence"/>
</dbReference>
<dbReference type="SUPFAM" id="SSF53474">
    <property type="entry name" value="alpha/beta-Hydrolases"/>
    <property type="match status" value="1"/>
</dbReference>
<evidence type="ECO:0000256" key="1">
    <source>
        <dbReference type="ARBA" id="ARBA00010515"/>
    </source>
</evidence>
<dbReference type="InterPro" id="IPR050466">
    <property type="entry name" value="Carboxylest/Gibb_receptor"/>
</dbReference>
<dbReference type="PANTHER" id="PTHR23024">
    <property type="entry name" value="ARYLACETAMIDE DEACETYLASE"/>
    <property type="match status" value="1"/>
</dbReference>
<dbReference type="EMBL" id="VOIH02000010">
    <property type="protein sequence ID" value="KAF3435379.1"/>
    <property type="molecule type" value="Genomic_DNA"/>
</dbReference>
<protein>
    <recommendedName>
        <fullName evidence="2">Alpha/beta hydrolase fold-3 domain-containing protein</fullName>
    </recommendedName>
</protein>
<sequence>MAPPQMKFPCPFPNLQRRLVDRLSGTDILPPTTHPEIGVQSKDVVVSPETGLSDSRFLPSQNHRLQPQKTPLPPFLTQQCIHYRVITTMVPHSPPRQTSSLQNWERLELLKGTEEERVEWGGSTEIVETEDEDHAFHLFNPASDKASALVDISRATMTTQADTEIAHRFRFFQVQKDGLIVLFDPPVEKILPSDDPSTGSRSKDVVISSDPPVSARIFLPKSAESDRRLPLLIYVHGGAFCMESAFSPTYHNFVGNVVTEANVVAVSVDAGANITHTLAYRVGSNGLEGVKLVGSILVHPFFGGTEDDYMWMYMFPENKGLKDPRLKPGIEDLAGLGCERVLVFLAEKDHLLEVGKTYVEDLKKSGWGGTLEIVETVGEEHCFHLFKPKSVKALNLVNKFVSFLKQV</sequence>
<feature type="domain" description="Alpha/beta hydrolase fold-3" evidence="2">
    <location>
        <begin position="232"/>
        <end position="269"/>
    </location>
</feature>
<organism evidence="3 4">
    <name type="scientific">Rhamnella rubrinervis</name>
    <dbReference type="NCBI Taxonomy" id="2594499"/>
    <lineage>
        <taxon>Eukaryota</taxon>
        <taxon>Viridiplantae</taxon>
        <taxon>Streptophyta</taxon>
        <taxon>Embryophyta</taxon>
        <taxon>Tracheophyta</taxon>
        <taxon>Spermatophyta</taxon>
        <taxon>Magnoliopsida</taxon>
        <taxon>eudicotyledons</taxon>
        <taxon>Gunneridae</taxon>
        <taxon>Pentapetalae</taxon>
        <taxon>rosids</taxon>
        <taxon>fabids</taxon>
        <taxon>Rosales</taxon>
        <taxon>Rhamnaceae</taxon>
        <taxon>rhamnoid group</taxon>
        <taxon>Rhamneae</taxon>
        <taxon>Rhamnella</taxon>
    </lineage>
</organism>
<dbReference type="AlphaFoldDB" id="A0A8K0DWN9"/>
<reference evidence="3" key="1">
    <citation type="submission" date="2020-03" db="EMBL/GenBank/DDBJ databases">
        <title>A high-quality chromosome-level genome assembly of a woody plant with both climbing and erect habits, Rhamnella rubrinervis.</title>
        <authorList>
            <person name="Lu Z."/>
            <person name="Yang Y."/>
            <person name="Zhu X."/>
            <person name="Sun Y."/>
        </authorList>
    </citation>
    <scope>NUCLEOTIDE SEQUENCE</scope>
    <source>
        <strain evidence="3">BYM</strain>
        <tissue evidence="3">Leaf</tissue>
    </source>
</reference>
<accession>A0A8K0DWN9</accession>
<comment type="similarity">
    <text evidence="1">Belongs to the 'GDXG' lipolytic enzyme family.</text>
</comment>
<dbReference type="GO" id="GO:0016787">
    <property type="term" value="F:hydrolase activity"/>
    <property type="evidence" value="ECO:0007669"/>
    <property type="project" value="InterPro"/>
</dbReference>
<dbReference type="InterPro" id="IPR013094">
    <property type="entry name" value="AB_hydrolase_3"/>
</dbReference>
<gene>
    <name evidence="3" type="ORF">FNV43_RR22468</name>
</gene>
<keyword evidence="4" id="KW-1185">Reference proteome</keyword>
<dbReference type="Pfam" id="PF07859">
    <property type="entry name" value="Abhydrolase_3"/>
    <property type="match status" value="2"/>
</dbReference>
<comment type="caution">
    <text evidence="3">The sequence shown here is derived from an EMBL/GenBank/DDBJ whole genome shotgun (WGS) entry which is preliminary data.</text>
</comment>
<evidence type="ECO:0000313" key="3">
    <source>
        <dbReference type="EMBL" id="KAF3435379.1"/>
    </source>
</evidence>